<dbReference type="Proteomes" id="UP000694428">
    <property type="component" value="Unplaced"/>
</dbReference>
<reference evidence="1" key="1">
    <citation type="submission" date="2025-08" db="UniProtKB">
        <authorList>
            <consortium name="Ensembl"/>
        </authorList>
    </citation>
    <scope>IDENTIFICATION</scope>
</reference>
<reference evidence="1" key="2">
    <citation type="submission" date="2025-09" db="UniProtKB">
        <authorList>
            <consortium name="Ensembl"/>
        </authorList>
    </citation>
    <scope>IDENTIFICATION</scope>
</reference>
<sequence length="63" mass="7155">MKLRVRLQKRTAPLELEGAEPTLGELRAQLRRALLPSWGYRGGKGLKLVVFQTPEEENLLMPV</sequence>
<dbReference type="Ensembl" id="ENSPSTT00000024750.1">
    <property type="protein sequence ID" value="ENSPSTP00000023523.1"/>
    <property type="gene ID" value="ENSPSTG00000017321.1"/>
</dbReference>
<proteinExistence type="predicted"/>
<protein>
    <submittedName>
        <fullName evidence="1">Uncharacterized protein</fullName>
    </submittedName>
</protein>
<evidence type="ECO:0000313" key="2">
    <source>
        <dbReference type="Proteomes" id="UP000694428"/>
    </source>
</evidence>
<keyword evidence="2" id="KW-1185">Reference proteome</keyword>
<evidence type="ECO:0000313" key="1">
    <source>
        <dbReference type="Ensembl" id="ENSPSTP00000023523.1"/>
    </source>
</evidence>
<dbReference type="AlphaFoldDB" id="A0A8C9G7N9"/>
<organism evidence="1 2">
    <name type="scientific">Pavo cristatus</name>
    <name type="common">Indian peafowl</name>
    <name type="synonym">Blue peafowl</name>
    <dbReference type="NCBI Taxonomy" id="9049"/>
    <lineage>
        <taxon>Eukaryota</taxon>
        <taxon>Metazoa</taxon>
        <taxon>Chordata</taxon>
        <taxon>Craniata</taxon>
        <taxon>Vertebrata</taxon>
        <taxon>Euteleostomi</taxon>
        <taxon>Archelosauria</taxon>
        <taxon>Archosauria</taxon>
        <taxon>Dinosauria</taxon>
        <taxon>Saurischia</taxon>
        <taxon>Theropoda</taxon>
        <taxon>Coelurosauria</taxon>
        <taxon>Aves</taxon>
        <taxon>Neognathae</taxon>
        <taxon>Galloanserae</taxon>
        <taxon>Galliformes</taxon>
        <taxon>Phasianidae</taxon>
        <taxon>Phasianinae</taxon>
        <taxon>Pavo</taxon>
    </lineage>
</organism>
<name>A0A8C9G7N9_PAVCR</name>
<accession>A0A8C9G7N9</accession>